<dbReference type="PRINTS" id="PR00094">
    <property type="entry name" value="ADENYLTKNASE"/>
</dbReference>
<comment type="similarity">
    <text evidence="1 5">Belongs to the adenylate kinase family.</text>
</comment>
<dbReference type="AlphaFoldDB" id="A0A7R9U3B7"/>
<keyword evidence="2 5" id="KW-0808">Transferase</keyword>
<protein>
    <recommendedName>
        <fullName evidence="7">Adenylate kinase active site lid domain-containing protein</fullName>
    </recommendedName>
</protein>
<dbReference type="HAMAP" id="MF_00235">
    <property type="entry name" value="Adenylate_kinase_Adk"/>
    <property type="match status" value="1"/>
</dbReference>
<evidence type="ECO:0000256" key="2">
    <source>
        <dbReference type="ARBA" id="ARBA00022679"/>
    </source>
</evidence>
<keyword evidence="3" id="KW-0547">Nucleotide-binding</keyword>
<dbReference type="GO" id="GO:0005524">
    <property type="term" value="F:ATP binding"/>
    <property type="evidence" value="ECO:0007669"/>
    <property type="project" value="InterPro"/>
</dbReference>
<sequence>MAAQFVLAGSASVAAAVSYYIYKKNRDNEPRRFIIAGPPGSGKGTQCRNLVQKYGVAHISTGDALRAQRKALTPLGMKAQSFMDQGMLVPDEIVLEIVKAEATKPECSKGWLLDGVPRTAGQAEALNDLGLVPEAFILLDVPDEILVERVTGRLVDPVTGQIYHMKNNPPPPGVLQRCTKRKDDNASTLRTRLQQYHKNVYDVRGFYLDKLIKIDGNQDRHKVFDDIVTGLTVLTGR</sequence>
<keyword evidence="4 5" id="KW-0418">Kinase</keyword>
<name>A0A7R9U3B7_9STRA</name>
<organism evidence="6">
    <name type="scientific">Pinguiococcus pyrenoidosus</name>
    <dbReference type="NCBI Taxonomy" id="172671"/>
    <lineage>
        <taxon>Eukaryota</taxon>
        <taxon>Sar</taxon>
        <taxon>Stramenopiles</taxon>
        <taxon>Ochrophyta</taxon>
        <taxon>Pinguiophyceae</taxon>
        <taxon>Pinguiochrysidales</taxon>
        <taxon>Pinguiochrysidaceae</taxon>
        <taxon>Pinguiococcus</taxon>
    </lineage>
</organism>
<dbReference type="CDD" id="cd01428">
    <property type="entry name" value="ADK"/>
    <property type="match status" value="1"/>
</dbReference>
<dbReference type="InterPro" id="IPR000850">
    <property type="entry name" value="Adenylat/UMP-CMP_kin"/>
</dbReference>
<dbReference type="Pfam" id="PF00406">
    <property type="entry name" value="ADK"/>
    <property type="match status" value="1"/>
</dbReference>
<dbReference type="Gene3D" id="3.40.50.300">
    <property type="entry name" value="P-loop containing nucleotide triphosphate hydrolases"/>
    <property type="match status" value="1"/>
</dbReference>
<dbReference type="GO" id="GO:0004017">
    <property type="term" value="F:AMP kinase activity"/>
    <property type="evidence" value="ECO:0007669"/>
    <property type="project" value="InterPro"/>
</dbReference>
<dbReference type="PANTHER" id="PTHR23359">
    <property type="entry name" value="NUCLEOTIDE KINASE"/>
    <property type="match status" value="1"/>
</dbReference>
<dbReference type="SUPFAM" id="SSF57774">
    <property type="entry name" value="Microbial and mitochondrial ADK, insert 'zinc finger' domain"/>
    <property type="match status" value="1"/>
</dbReference>
<evidence type="ECO:0000313" key="6">
    <source>
        <dbReference type="EMBL" id="CAD8252630.1"/>
    </source>
</evidence>
<dbReference type="EMBL" id="HBEA01002863">
    <property type="protein sequence ID" value="CAD8252630.1"/>
    <property type="molecule type" value="Transcribed_RNA"/>
</dbReference>
<evidence type="ECO:0000256" key="4">
    <source>
        <dbReference type="ARBA" id="ARBA00022777"/>
    </source>
</evidence>
<proteinExistence type="inferred from homology"/>
<dbReference type="InterPro" id="IPR006259">
    <property type="entry name" value="Adenyl_kin_sub"/>
</dbReference>
<evidence type="ECO:0000256" key="1">
    <source>
        <dbReference type="ARBA" id="ARBA00007220"/>
    </source>
</evidence>
<dbReference type="InterPro" id="IPR027417">
    <property type="entry name" value="P-loop_NTPase"/>
</dbReference>
<accession>A0A7R9U3B7</accession>
<evidence type="ECO:0008006" key="7">
    <source>
        <dbReference type="Google" id="ProtNLM"/>
    </source>
</evidence>
<evidence type="ECO:0000256" key="5">
    <source>
        <dbReference type="RuleBase" id="RU003330"/>
    </source>
</evidence>
<gene>
    <name evidence="6" type="ORF">PPYR1160_LOCUS2122</name>
</gene>
<dbReference type="InterPro" id="IPR036193">
    <property type="entry name" value="ADK_active_lid_dom_sf"/>
</dbReference>
<dbReference type="NCBIfam" id="TIGR01351">
    <property type="entry name" value="adk"/>
    <property type="match status" value="1"/>
</dbReference>
<dbReference type="SUPFAM" id="SSF52540">
    <property type="entry name" value="P-loop containing nucleoside triphosphate hydrolases"/>
    <property type="match status" value="1"/>
</dbReference>
<reference evidence="6" key="1">
    <citation type="submission" date="2021-01" db="EMBL/GenBank/DDBJ databases">
        <authorList>
            <person name="Corre E."/>
            <person name="Pelletier E."/>
            <person name="Niang G."/>
            <person name="Scheremetjew M."/>
            <person name="Finn R."/>
            <person name="Kale V."/>
            <person name="Holt S."/>
            <person name="Cochrane G."/>
            <person name="Meng A."/>
            <person name="Brown T."/>
            <person name="Cohen L."/>
        </authorList>
    </citation>
    <scope>NUCLEOTIDE SEQUENCE</scope>
    <source>
        <strain evidence="6">CCMP2078</strain>
    </source>
</reference>
<evidence type="ECO:0000256" key="3">
    <source>
        <dbReference type="ARBA" id="ARBA00022741"/>
    </source>
</evidence>